<comment type="cofactor">
    <cofactor evidence="5">
        <name>Zn(2+)</name>
        <dbReference type="ChEBI" id="CHEBI:29105"/>
    </cofactor>
</comment>
<dbReference type="InterPro" id="IPR003726">
    <property type="entry name" value="HCY_dom"/>
</dbReference>
<feature type="binding site" evidence="5">
    <location>
        <position position="258"/>
    </location>
    <ligand>
        <name>Zn(2+)</name>
        <dbReference type="ChEBI" id="CHEBI:29105"/>
    </ligand>
</feature>
<evidence type="ECO:0000313" key="7">
    <source>
        <dbReference type="EMBL" id="MBM7657522.1"/>
    </source>
</evidence>
<dbReference type="Pfam" id="PF02574">
    <property type="entry name" value="S-methyl_trans"/>
    <property type="match status" value="1"/>
</dbReference>
<evidence type="ECO:0000313" key="8">
    <source>
        <dbReference type="Proteomes" id="UP000823201"/>
    </source>
</evidence>
<dbReference type="PROSITE" id="PS50970">
    <property type="entry name" value="HCY"/>
    <property type="match status" value="1"/>
</dbReference>
<feature type="domain" description="Hcy-binding" evidence="6">
    <location>
        <begin position="1"/>
        <end position="273"/>
    </location>
</feature>
<feature type="binding site" evidence="5">
    <location>
        <position position="193"/>
    </location>
    <ligand>
        <name>Zn(2+)</name>
        <dbReference type="ChEBI" id="CHEBI:29105"/>
    </ligand>
</feature>
<gene>
    <name evidence="7" type="ORF">JOC27_000971</name>
</gene>
<dbReference type="EMBL" id="JAFBEV010000006">
    <property type="protein sequence ID" value="MBM7657522.1"/>
    <property type="molecule type" value="Genomic_DNA"/>
</dbReference>
<dbReference type="PANTHER" id="PTHR46015">
    <property type="entry name" value="ZGC:172121"/>
    <property type="match status" value="1"/>
</dbReference>
<keyword evidence="8" id="KW-1185">Reference proteome</keyword>
<dbReference type="InterPro" id="IPR051486">
    <property type="entry name" value="Hcy_S-methyltransferase"/>
</dbReference>
<reference evidence="7 8" key="1">
    <citation type="submission" date="2021-01" db="EMBL/GenBank/DDBJ databases">
        <title>Genomic Encyclopedia of Type Strains, Phase IV (KMG-IV): sequencing the most valuable type-strain genomes for metagenomic binning, comparative biology and taxonomic classification.</title>
        <authorList>
            <person name="Goeker M."/>
        </authorList>
    </citation>
    <scope>NUCLEOTIDE SEQUENCE [LARGE SCALE GENOMIC DNA]</scope>
    <source>
        <strain evidence="7 8">DSM 100968</strain>
    </source>
</reference>
<dbReference type="Proteomes" id="UP000823201">
    <property type="component" value="Unassembled WGS sequence"/>
</dbReference>
<dbReference type="Gene3D" id="3.20.20.330">
    <property type="entry name" value="Homocysteine-binding-like domain"/>
    <property type="match status" value="1"/>
</dbReference>
<organism evidence="7 8">
    <name type="scientific">Sporolactobacillus spathodeae</name>
    <dbReference type="NCBI Taxonomy" id="1465502"/>
    <lineage>
        <taxon>Bacteria</taxon>
        <taxon>Bacillati</taxon>
        <taxon>Bacillota</taxon>
        <taxon>Bacilli</taxon>
        <taxon>Bacillales</taxon>
        <taxon>Sporolactobacillaceae</taxon>
        <taxon>Sporolactobacillus</taxon>
    </lineage>
</organism>
<proteinExistence type="predicted"/>
<keyword evidence="4 5" id="KW-0862">Zinc</keyword>
<keyword evidence="2 5" id="KW-0808">Transferase</keyword>
<evidence type="ECO:0000259" key="6">
    <source>
        <dbReference type="PROSITE" id="PS50970"/>
    </source>
</evidence>
<comment type="caution">
    <text evidence="7">The sequence shown here is derived from an EMBL/GenBank/DDBJ whole genome shotgun (WGS) entry which is preliminary data.</text>
</comment>
<dbReference type="PANTHER" id="PTHR46015:SF1">
    <property type="entry name" value="HOMOCYSTEINE S-METHYLTRANSFERASE-LIKE ISOFORM 1"/>
    <property type="match status" value="1"/>
</dbReference>
<keyword evidence="1 5" id="KW-0489">Methyltransferase</keyword>
<feature type="binding site" evidence="5">
    <location>
        <position position="259"/>
    </location>
    <ligand>
        <name>Zn(2+)</name>
        <dbReference type="ChEBI" id="CHEBI:29105"/>
    </ligand>
</feature>
<dbReference type="RefSeq" id="WP_338062771.1">
    <property type="nucleotide sequence ID" value="NZ_CBCRXA010000014.1"/>
</dbReference>
<dbReference type="GO" id="GO:0032259">
    <property type="term" value="P:methylation"/>
    <property type="evidence" value="ECO:0007669"/>
    <property type="project" value="UniProtKB-KW"/>
</dbReference>
<dbReference type="InterPro" id="IPR036589">
    <property type="entry name" value="HCY_dom_sf"/>
</dbReference>
<dbReference type="EC" id="2.1.1.10" evidence="7"/>
<evidence type="ECO:0000256" key="3">
    <source>
        <dbReference type="ARBA" id="ARBA00022723"/>
    </source>
</evidence>
<name>A0ABS2Q965_9BACL</name>
<dbReference type="NCBIfam" id="NF007020">
    <property type="entry name" value="PRK09485.1"/>
    <property type="match status" value="1"/>
</dbReference>
<keyword evidence="3 5" id="KW-0479">Metal-binding</keyword>
<dbReference type="SUPFAM" id="SSF82282">
    <property type="entry name" value="Homocysteine S-methyltransferase"/>
    <property type="match status" value="1"/>
</dbReference>
<evidence type="ECO:0000256" key="1">
    <source>
        <dbReference type="ARBA" id="ARBA00022603"/>
    </source>
</evidence>
<sequence>MIRDHAMAIRDVHLRYFQAGADVAITDTYQATIAGFQKAGISEEEGNHLIKAAVWAADEARQIFWEQLAATERDARLYPIIAGSVGPYGAYLADGSEYTGAYSLNRRDYQSFHFSRMNALKEADVDLFAFETMPNMDEVEALIDLLEKDFPEASAWVSFSLGDPEHLCDGTLLEKAAAWAGAHEAIAAVGVNCLPAQWASQAITSVRRGTDKPVIVYPNSGETYDPQTKSWHHPVAHVDYGQSSRQWFQLGASLLGGCCRTSPDEIRKIAEWACN</sequence>
<evidence type="ECO:0000256" key="2">
    <source>
        <dbReference type="ARBA" id="ARBA00022679"/>
    </source>
</evidence>
<evidence type="ECO:0000256" key="4">
    <source>
        <dbReference type="ARBA" id="ARBA00022833"/>
    </source>
</evidence>
<evidence type="ECO:0000256" key="5">
    <source>
        <dbReference type="PROSITE-ProRule" id="PRU00333"/>
    </source>
</evidence>
<dbReference type="GO" id="GO:0008168">
    <property type="term" value="F:methyltransferase activity"/>
    <property type="evidence" value="ECO:0007669"/>
    <property type="project" value="UniProtKB-KW"/>
</dbReference>
<accession>A0ABS2Q965</accession>
<protein>
    <submittedName>
        <fullName evidence="7">Homocysteine S-methyltransferase</fullName>
        <ecNumber evidence="7">2.1.1.10</ecNumber>
    </submittedName>
</protein>